<sequence length="313" mass="35717">MGPVPIQHRDALGFANQLQLLGDHRANHTIPPFWLDDRPPLLRHVNVRPAAGWSVLALQGGLFNWNKPGKIIKYRAKLRLDRQTVYRLSYAGGLSAVKLRPTIDFFLVGYLTTLYQLLGYLASMRVVDSEMVFGKIRPRIRHRLPDIHLTVRKNLGKTQSVDEPPDVSGRYVANVVVGILSENCVGKKIMLTSEKLEKMSSVTGTAHILGRSSGLRQKWKCRWRLGESPYLRYGDLQINIGYSRTQYRELRTDDVSFTLSPHVIDQRRRLNTTKRRRGVYKDSIRMDTVAEDGTKAVNHVLTGIRFEGLQQSF</sequence>
<name>A0ABQ8SIL3_PERAM</name>
<protein>
    <submittedName>
        <fullName evidence="1">Uncharacterized protein</fullName>
    </submittedName>
</protein>
<reference evidence="1 2" key="1">
    <citation type="journal article" date="2022" name="Allergy">
        <title>Genome assembly and annotation of Periplaneta americana reveal a comprehensive cockroach allergen profile.</title>
        <authorList>
            <person name="Wang L."/>
            <person name="Xiong Q."/>
            <person name="Saelim N."/>
            <person name="Wang L."/>
            <person name="Nong W."/>
            <person name="Wan A.T."/>
            <person name="Shi M."/>
            <person name="Liu X."/>
            <person name="Cao Q."/>
            <person name="Hui J.H.L."/>
            <person name="Sookrung N."/>
            <person name="Leung T.F."/>
            <person name="Tungtrongchitr A."/>
            <person name="Tsui S.K.W."/>
        </authorList>
    </citation>
    <scope>NUCLEOTIDE SEQUENCE [LARGE SCALE GENOMIC DNA]</scope>
    <source>
        <strain evidence="1">PWHHKU_190912</strain>
    </source>
</reference>
<dbReference type="Proteomes" id="UP001148838">
    <property type="component" value="Unassembled WGS sequence"/>
</dbReference>
<evidence type="ECO:0000313" key="2">
    <source>
        <dbReference type="Proteomes" id="UP001148838"/>
    </source>
</evidence>
<comment type="caution">
    <text evidence="1">The sequence shown here is derived from an EMBL/GenBank/DDBJ whole genome shotgun (WGS) entry which is preliminary data.</text>
</comment>
<dbReference type="EMBL" id="JAJSOF020000027">
    <property type="protein sequence ID" value="KAJ4433989.1"/>
    <property type="molecule type" value="Genomic_DNA"/>
</dbReference>
<proteinExistence type="predicted"/>
<evidence type="ECO:0000313" key="1">
    <source>
        <dbReference type="EMBL" id="KAJ4433989.1"/>
    </source>
</evidence>
<gene>
    <name evidence="1" type="ORF">ANN_16308</name>
</gene>
<accession>A0ABQ8SIL3</accession>
<organism evidence="1 2">
    <name type="scientific">Periplaneta americana</name>
    <name type="common">American cockroach</name>
    <name type="synonym">Blatta americana</name>
    <dbReference type="NCBI Taxonomy" id="6978"/>
    <lineage>
        <taxon>Eukaryota</taxon>
        <taxon>Metazoa</taxon>
        <taxon>Ecdysozoa</taxon>
        <taxon>Arthropoda</taxon>
        <taxon>Hexapoda</taxon>
        <taxon>Insecta</taxon>
        <taxon>Pterygota</taxon>
        <taxon>Neoptera</taxon>
        <taxon>Polyneoptera</taxon>
        <taxon>Dictyoptera</taxon>
        <taxon>Blattodea</taxon>
        <taxon>Blattoidea</taxon>
        <taxon>Blattidae</taxon>
        <taxon>Blattinae</taxon>
        <taxon>Periplaneta</taxon>
    </lineage>
</organism>
<keyword evidence="2" id="KW-1185">Reference proteome</keyword>